<protein>
    <submittedName>
        <fullName evidence="1">Uncharacterized protein</fullName>
    </submittedName>
</protein>
<reference evidence="1 2" key="1">
    <citation type="submission" date="2019-12" db="EMBL/GenBank/DDBJ databases">
        <title>Whole genome shotgun sequence of Streptomyces caniferus NBRC 15389.</title>
        <authorList>
            <person name="Ichikawa N."/>
            <person name="Kimura A."/>
            <person name="Kitahashi Y."/>
            <person name="Komaki H."/>
            <person name="Tamura T."/>
        </authorList>
    </citation>
    <scope>NUCLEOTIDE SEQUENCE [LARGE SCALE GENOMIC DNA]</scope>
    <source>
        <strain evidence="1 2">NBRC 15389</strain>
    </source>
</reference>
<accession>A0A640SG48</accession>
<gene>
    <name evidence="1" type="ORF">Scani_64750</name>
</gene>
<dbReference type="EMBL" id="BLIN01000005">
    <property type="protein sequence ID" value="GFE10207.1"/>
    <property type="molecule type" value="Genomic_DNA"/>
</dbReference>
<evidence type="ECO:0000313" key="1">
    <source>
        <dbReference type="EMBL" id="GFE10207.1"/>
    </source>
</evidence>
<evidence type="ECO:0000313" key="2">
    <source>
        <dbReference type="Proteomes" id="UP000435837"/>
    </source>
</evidence>
<sequence length="75" mass="8315">MVSSEAVVRSLRLRWVRPALMRNNASCAPMTSIAAECRFLGLLRGCMAFHSPYFDAGDRMRTRTHQEYGPPGAAA</sequence>
<organism evidence="1 2">
    <name type="scientific">Streptomyces caniferus</name>
    <dbReference type="NCBI Taxonomy" id="285557"/>
    <lineage>
        <taxon>Bacteria</taxon>
        <taxon>Bacillati</taxon>
        <taxon>Actinomycetota</taxon>
        <taxon>Actinomycetes</taxon>
        <taxon>Kitasatosporales</taxon>
        <taxon>Streptomycetaceae</taxon>
        <taxon>Streptomyces</taxon>
    </lineage>
</organism>
<name>A0A640SG48_9ACTN</name>
<dbReference type="AlphaFoldDB" id="A0A640SG48"/>
<comment type="caution">
    <text evidence="1">The sequence shown here is derived from an EMBL/GenBank/DDBJ whole genome shotgun (WGS) entry which is preliminary data.</text>
</comment>
<dbReference type="Proteomes" id="UP000435837">
    <property type="component" value="Unassembled WGS sequence"/>
</dbReference>
<proteinExistence type="predicted"/>